<comment type="caution">
    <text evidence="2">The sequence shown here is derived from an EMBL/GenBank/DDBJ whole genome shotgun (WGS) entry which is preliminary data.</text>
</comment>
<protein>
    <submittedName>
        <fullName evidence="2">Uncharacterized protein</fullName>
    </submittedName>
</protein>
<feature type="compositionally biased region" description="Polar residues" evidence="1">
    <location>
        <begin position="47"/>
        <end position="61"/>
    </location>
</feature>
<evidence type="ECO:0000256" key="1">
    <source>
        <dbReference type="SAM" id="MobiDB-lite"/>
    </source>
</evidence>
<proteinExistence type="predicted"/>
<reference evidence="2 3" key="1">
    <citation type="submission" date="2019-03" db="EMBL/GenBank/DDBJ databases">
        <title>First draft genome of Liparis tanakae, snailfish: a comprehensive survey of snailfish specific genes.</title>
        <authorList>
            <person name="Kim W."/>
            <person name="Song I."/>
            <person name="Jeong J.-H."/>
            <person name="Kim D."/>
            <person name="Kim S."/>
            <person name="Ryu S."/>
            <person name="Song J.Y."/>
            <person name="Lee S.K."/>
        </authorList>
    </citation>
    <scope>NUCLEOTIDE SEQUENCE [LARGE SCALE GENOMIC DNA]</scope>
    <source>
        <tissue evidence="2">Muscle</tissue>
    </source>
</reference>
<gene>
    <name evidence="2" type="ORF">EYF80_017045</name>
</gene>
<evidence type="ECO:0000313" key="3">
    <source>
        <dbReference type="Proteomes" id="UP000314294"/>
    </source>
</evidence>
<dbReference type="EMBL" id="SRLO01000133">
    <property type="protein sequence ID" value="TNN72761.1"/>
    <property type="molecule type" value="Genomic_DNA"/>
</dbReference>
<sequence>MKIWVPCPRNTDSNMPFLGGRNTSPCTCFHPDSSCASSWEGRRRAIQRQSQWRQNSGSDQPSPSPPFLCSTVKSNL</sequence>
<feature type="region of interest" description="Disordered" evidence="1">
    <location>
        <begin position="46"/>
        <end position="76"/>
    </location>
</feature>
<organism evidence="2 3">
    <name type="scientific">Liparis tanakae</name>
    <name type="common">Tanaka's snailfish</name>
    <dbReference type="NCBI Taxonomy" id="230148"/>
    <lineage>
        <taxon>Eukaryota</taxon>
        <taxon>Metazoa</taxon>
        <taxon>Chordata</taxon>
        <taxon>Craniata</taxon>
        <taxon>Vertebrata</taxon>
        <taxon>Euteleostomi</taxon>
        <taxon>Actinopterygii</taxon>
        <taxon>Neopterygii</taxon>
        <taxon>Teleostei</taxon>
        <taxon>Neoteleostei</taxon>
        <taxon>Acanthomorphata</taxon>
        <taxon>Eupercaria</taxon>
        <taxon>Perciformes</taxon>
        <taxon>Cottioidei</taxon>
        <taxon>Cottales</taxon>
        <taxon>Liparidae</taxon>
        <taxon>Liparis</taxon>
    </lineage>
</organism>
<dbReference type="Proteomes" id="UP000314294">
    <property type="component" value="Unassembled WGS sequence"/>
</dbReference>
<dbReference type="OrthoDB" id="10438607at2759"/>
<accession>A0A4Z2I4Q7</accession>
<evidence type="ECO:0000313" key="2">
    <source>
        <dbReference type="EMBL" id="TNN72761.1"/>
    </source>
</evidence>
<name>A0A4Z2I4Q7_9TELE</name>
<keyword evidence="3" id="KW-1185">Reference proteome</keyword>
<dbReference type="AlphaFoldDB" id="A0A4Z2I4Q7"/>